<evidence type="ECO:0000256" key="3">
    <source>
        <dbReference type="ARBA" id="ARBA00022771"/>
    </source>
</evidence>
<dbReference type="PROSITE" id="PS50114">
    <property type="entry name" value="GATA_ZN_FINGER_2"/>
    <property type="match status" value="2"/>
</dbReference>
<dbReference type="SUPFAM" id="SSF57716">
    <property type="entry name" value="Glucocorticoid receptor-like (DNA-binding domain)"/>
    <property type="match status" value="2"/>
</dbReference>
<dbReference type="OrthoDB" id="515401at2759"/>
<gene>
    <name evidence="9" type="ORF">BDV98DRAFT_338061</name>
</gene>
<dbReference type="GO" id="GO:0045944">
    <property type="term" value="P:positive regulation of transcription by RNA polymerase II"/>
    <property type="evidence" value="ECO:0007669"/>
    <property type="project" value="TreeGrafter"/>
</dbReference>
<evidence type="ECO:0000313" key="9">
    <source>
        <dbReference type="EMBL" id="TFK96178.1"/>
    </source>
</evidence>
<dbReference type="GO" id="GO:0000122">
    <property type="term" value="P:negative regulation of transcription by RNA polymerase II"/>
    <property type="evidence" value="ECO:0007669"/>
    <property type="project" value="TreeGrafter"/>
</dbReference>
<dbReference type="SMART" id="SM00401">
    <property type="entry name" value="ZnF_GATA"/>
    <property type="match status" value="2"/>
</dbReference>
<evidence type="ECO:0000256" key="1">
    <source>
        <dbReference type="ARBA" id="ARBA00004123"/>
    </source>
</evidence>
<dbReference type="GO" id="GO:0008270">
    <property type="term" value="F:zinc ion binding"/>
    <property type="evidence" value="ECO:0007669"/>
    <property type="project" value="UniProtKB-KW"/>
</dbReference>
<feature type="compositionally biased region" description="Basic residues" evidence="7">
    <location>
        <begin position="336"/>
        <end position="353"/>
    </location>
</feature>
<reference evidence="9 10" key="1">
    <citation type="journal article" date="2019" name="Nat. Ecol. Evol.">
        <title>Megaphylogeny resolves global patterns of mushroom evolution.</title>
        <authorList>
            <person name="Varga T."/>
            <person name="Krizsan K."/>
            <person name="Foldi C."/>
            <person name="Dima B."/>
            <person name="Sanchez-Garcia M."/>
            <person name="Sanchez-Ramirez S."/>
            <person name="Szollosi G.J."/>
            <person name="Szarkandi J.G."/>
            <person name="Papp V."/>
            <person name="Albert L."/>
            <person name="Andreopoulos W."/>
            <person name="Angelini C."/>
            <person name="Antonin V."/>
            <person name="Barry K.W."/>
            <person name="Bougher N.L."/>
            <person name="Buchanan P."/>
            <person name="Buyck B."/>
            <person name="Bense V."/>
            <person name="Catcheside P."/>
            <person name="Chovatia M."/>
            <person name="Cooper J."/>
            <person name="Damon W."/>
            <person name="Desjardin D."/>
            <person name="Finy P."/>
            <person name="Geml J."/>
            <person name="Haridas S."/>
            <person name="Hughes K."/>
            <person name="Justo A."/>
            <person name="Karasinski D."/>
            <person name="Kautmanova I."/>
            <person name="Kiss B."/>
            <person name="Kocsube S."/>
            <person name="Kotiranta H."/>
            <person name="LaButti K.M."/>
            <person name="Lechner B.E."/>
            <person name="Liimatainen K."/>
            <person name="Lipzen A."/>
            <person name="Lukacs Z."/>
            <person name="Mihaltcheva S."/>
            <person name="Morgado L.N."/>
            <person name="Niskanen T."/>
            <person name="Noordeloos M.E."/>
            <person name="Ohm R.A."/>
            <person name="Ortiz-Santana B."/>
            <person name="Ovrebo C."/>
            <person name="Racz N."/>
            <person name="Riley R."/>
            <person name="Savchenko A."/>
            <person name="Shiryaev A."/>
            <person name="Soop K."/>
            <person name="Spirin V."/>
            <person name="Szebenyi C."/>
            <person name="Tomsovsky M."/>
            <person name="Tulloss R.E."/>
            <person name="Uehling J."/>
            <person name="Grigoriev I.V."/>
            <person name="Vagvolgyi C."/>
            <person name="Papp T."/>
            <person name="Martin F.M."/>
            <person name="Miettinen O."/>
            <person name="Hibbett D.S."/>
            <person name="Nagy L.G."/>
        </authorList>
    </citation>
    <scope>NUCLEOTIDE SEQUENCE [LARGE SCALE GENOMIC DNA]</scope>
    <source>
        <strain evidence="9 10">CBS 309.79</strain>
    </source>
</reference>
<evidence type="ECO:0000256" key="5">
    <source>
        <dbReference type="ARBA" id="ARBA00023242"/>
    </source>
</evidence>
<dbReference type="PANTHER" id="PTHR10071:SF281">
    <property type="entry name" value="BOX A-BINDING FACTOR-RELATED"/>
    <property type="match status" value="1"/>
</dbReference>
<dbReference type="GO" id="GO:0045165">
    <property type="term" value="P:cell fate commitment"/>
    <property type="evidence" value="ECO:0007669"/>
    <property type="project" value="TreeGrafter"/>
</dbReference>
<evidence type="ECO:0000259" key="8">
    <source>
        <dbReference type="PROSITE" id="PS50114"/>
    </source>
</evidence>
<evidence type="ECO:0000256" key="4">
    <source>
        <dbReference type="ARBA" id="ARBA00022833"/>
    </source>
</evidence>
<evidence type="ECO:0000313" key="10">
    <source>
        <dbReference type="Proteomes" id="UP000305067"/>
    </source>
</evidence>
<keyword evidence="2" id="KW-0479">Metal-binding</keyword>
<keyword evidence="4" id="KW-0862">Zinc</keyword>
<dbReference type="EMBL" id="ML178865">
    <property type="protein sequence ID" value="TFK96178.1"/>
    <property type="molecule type" value="Genomic_DNA"/>
</dbReference>
<accession>A0A5C3Q7J0</accession>
<dbReference type="CDD" id="cd00202">
    <property type="entry name" value="ZnF_GATA"/>
    <property type="match status" value="2"/>
</dbReference>
<evidence type="ECO:0000256" key="2">
    <source>
        <dbReference type="ARBA" id="ARBA00022723"/>
    </source>
</evidence>
<feature type="region of interest" description="Disordered" evidence="7">
    <location>
        <begin position="120"/>
        <end position="169"/>
    </location>
</feature>
<dbReference type="PRINTS" id="PR00619">
    <property type="entry name" value="GATAZNFINGER"/>
</dbReference>
<sequence>MDNPRLIQGVHLDHGFYDISHLHRHQQPHLSVPISYTRPHRTDSPAALSRRAPYPRLLDCSPTFDSHPGFPSQQFGAQYDPSLELSGFRLISNSSLAYYEKSEAHDIDWSLFLPPPSTSRAEVYGGRPSPGLIEPDHMSYDISPVDSPYNLTPRTLPSSLPTQPTYSHPAYRLDERRPSLGHNHYESVSYTLPCPPPPPPDHQQHRRSLSGGSSPTSDHQLSPSLEASTAKPPAKECSHCRTTTTPLWRREPSSMRLLCNACGLYLQQHRRLRPQELIDADSPLDDDEEEGVPGGPECSHCKTRVTTVWRRNKERQLVCNACGVYQRMRGKERPLPVKRKRIKPRPKVIHGSN</sequence>
<feature type="region of interest" description="Disordered" evidence="7">
    <location>
        <begin position="185"/>
        <end position="242"/>
    </location>
</feature>
<dbReference type="InterPro" id="IPR039355">
    <property type="entry name" value="Transcription_factor_GATA"/>
</dbReference>
<evidence type="ECO:0000256" key="6">
    <source>
        <dbReference type="PROSITE-ProRule" id="PRU00094"/>
    </source>
</evidence>
<evidence type="ECO:0000256" key="7">
    <source>
        <dbReference type="SAM" id="MobiDB-lite"/>
    </source>
</evidence>
<keyword evidence="3 6" id="KW-0863">Zinc-finger</keyword>
<feature type="domain" description="GATA-type" evidence="8">
    <location>
        <begin position="292"/>
        <end position="345"/>
    </location>
</feature>
<dbReference type="InterPro" id="IPR000679">
    <property type="entry name" value="Znf_GATA"/>
</dbReference>
<feature type="compositionally biased region" description="Polar residues" evidence="7">
    <location>
        <begin position="210"/>
        <end position="227"/>
    </location>
</feature>
<dbReference type="STRING" id="1884261.A0A5C3Q7J0"/>
<proteinExistence type="predicted"/>
<dbReference type="GO" id="GO:0000981">
    <property type="term" value="F:DNA-binding transcription factor activity, RNA polymerase II-specific"/>
    <property type="evidence" value="ECO:0007669"/>
    <property type="project" value="TreeGrafter"/>
</dbReference>
<protein>
    <recommendedName>
        <fullName evidence="8">GATA-type domain-containing protein</fullName>
    </recommendedName>
</protein>
<name>A0A5C3Q7J0_9AGAR</name>
<dbReference type="InterPro" id="IPR013088">
    <property type="entry name" value="Znf_NHR/GATA"/>
</dbReference>
<feature type="compositionally biased region" description="Polar residues" evidence="7">
    <location>
        <begin position="149"/>
        <end position="166"/>
    </location>
</feature>
<dbReference type="AlphaFoldDB" id="A0A5C3Q7J0"/>
<comment type="subcellular location">
    <subcellularLocation>
        <location evidence="1">Nucleus</location>
    </subcellularLocation>
</comment>
<dbReference type="GO" id="GO:0000978">
    <property type="term" value="F:RNA polymerase II cis-regulatory region sequence-specific DNA binding"/>
    <property type="evidence" value="ECO:0007669"/>
    <property type="project" value="TreeGrafter"/>
</dbReference>
<dbReference type="GO" id="GO:0005634">
    <property type="term" value="C:nucleus"/>
    <property type="evidence" value="ECO:0007669"/>
    <property type="project" value="UniProtKB-SubCell"/>
</dbReference>
<feature type="domain" description="GATA-type" evidence="8">
    <location>
        <begin position="231"/>
        <end position="274"/>
    </location>
</feature>
<organism evidence="9 10">
    <name type="scientific">Pterulicium gracile</name>
    <dbReference type="NCBI Taxonomy" id="1884261"/>
    <lineage>
        <taxon>Eukaryota</taxon>
        <taxon>Fungi</taxon>
        <taxon>Dikarya</taxon>
        <taxon>Basidiomycota</taxon>
        <taxon>Agaricomycotina</taxon>
        <taxon>Agaricomycetes</taxon>
        <taxon>Agaricomycetidae</taxon>
        <taxon>Agaricales</taxon>
        <taxon>Pleurotineae</taxon>
        <taxon>Pterulaceae</taxon>
        <taxon>Pterulicium</taxon>
    </lineage>
</organism>
<dbReference type="Pfam" id="PF00320">
    <property type="entry name" value="GATA"/>
    <property type="match status" value="2"/>
</dbReference>
<feature type="region of interest" description="Disordered" evidence="7">
    <location>
        <begin position="333"/>
        <end position="353"/>
    </location>
</feature>
<keyword evidence="5" id="KW-0539">Nucleus</keyword>
<dbReference type="Proteomes" id="UP000305067">
    <property type="component" value="Unassembled WGS sequence"/>
</dbReference>
<dbReference type="Gene3D" id="3.30.50.10">
    <property type="entry name" value="Erythroid Transcription Factor GATA-1, subunit A"/>
    <property type="match status" value="2"/>
</dbReference>
<dbReference type="PANTHER" id="PTHR10071">
    <property type="entry name" value="TRANSCRIPTION FACTOR GATA FAMILY MEMBER"/>
    <property type="match status" value="1"/>
</dbReference>
<keyword evidence="10" id="KW-1185">Reference proteome</keyword>